<feature type="domain" description="Fibronectin type-III" evidence="4">
    <location>
        <begin position="924"/>
        <end position="1016"/>
    </location>
</feature>
<feature type="domain" description="Fibronectin type-III" evidence="4">
    <location>
        <begin position="537"/>
        <end position="628"/>
    </location>
</feature>
<dbReference type="SUPFAM" id="SSF49265">
    <property type="entry name" value="Fibronectin type III"/>
    <property type="match status" value="7"/>
</dbReference>
<feature type="domain" description="Fibronectin type-III" evidence="4">
    <location>
        <begin position="141"/>
        <end position="232"/>
    </location>
</feature>
<feature type="domain" description="Ig-like" evidence="3">
    <location>
        <begin position="440"/>
        <end position="529"/>
    </location>
</feature>
<dbReference type="InterPro" id="IPR050991">
    <property type="entry name" value="ECM_Regulatory_Proteins"/>
</dbReference>
<dbReference type="CDD" id="cd00063">
    <property type="entry name" value="FN3"/>
    <property type="match status" value="9"/>
</dbReference>
<dbReference type="PROSITE" id="PS50835">
    <property type="entry name" value="IG_LIKE"/>
    <property type="match status" value="1"/>
</dbReference>
<dbReference type="PANTHER" id="PTHR46708">
    <property type="entry name" value="TENASCIN"/>
    <property type="match status" value="1"/>
</dbReference>
<dbReference type="InterPro" id="IPR003961">
    <property type="entry name" value="FN3_dom"/>
</dbReference>
<dbReference type="InterPro" id="IPR013783">
    <property type="entry name" value="Ig-like_fold"/>
</dbReference>
<evidence type="ECO:0000313" key="6">
    <source>
        <dbReference type="Proteomes" id="UP000005408"/>
    </source>
</evidence>
<feature type="chain" id="PRO_5036477645" description="Neogenin" evidence="2">
    <location>
        <begin position="18"/>
        <end position="1331"/>
    </location>
</feature>
<organism evidence="5 6">
    <name type="scientific">Magallana gigas</name>
    <name type="common">Pacific oyster</name>
    <name type="synonym">Crassostrea gigas</name>
    <dbReference type="NCBI Taxonomy" id="29159"/>
    <lineage>
        <taxon>Eukaryota</taxon>
        <taxon>Metazoa</taxon>
        <taxon>Spiralia</taxon>
        <taxon>Lophotrochozoa</taxon>
        <taxon>Mollusca</taxon>
        <taxon>Bivalvia</taxon>
        <taxon>Autobranchia</taxon>
        <taxon>Pteriomorphia</taxon>
        <taxon>Ostreida</taxon>
        <taxon>Ostreoidea</taxon>
        <taxon>Ostreidae</taxon>
        <taxon>Magallana</taxon>
    </lineage>
</organism>
<feature type="domain" description="Fibronectin type-III" evidence="4">
    <location>
        <begin position="27"/>
        <end position="126"/>
    </location>
</feature>
<evidence type="ECO:0000259" key="3">
    <source>
        <dbReference type="PROSITE" id="PS50835"/>
    </source>
</evidence>
<sequence length="1331" mass="150739">MRGTLIVFSLLLGFSESSLGPYRYLSTPKDIHADVICNKQLPDQCDVNLTWPEVHYKKSWKPLLYIIKRDSSSDSTSTTDETGVNTLLVKGLGKDKTFNFIVKAKQGWLLSDWSETLHVTTSTPPVVKRGDSGDDDAKYPKPRGLKVKFISPIGFKLKWRDPKDAKTLDVKGYRVTWKQKKGQTFKSKVITRRSYSLKGLKAESTYLFRVQTVYASKVSKSLSLFCKTQKEHGVLSPSNFKAKAIGTTKIRLTWTPQKKPTVKLTGYKIQYKRRGVQRGDMCSAKASPWKSNYVISDLLKGEFYKVRIAAFSRYTTGAYTPWIVVKLPGKRNNERDGHVDTSVTETVTRSPEELFNLKIEQISGGVNITWNDISSEVVTYLVEITQDSHILYIKEIYGDPIALEVYSLDPGQEFNVTIQGVTSKSKKEASVTTPFKTPVPVTVVTEGAHVTLVGENVTLRCIVQGTPQPHYEWVLGQGFTHYDVTRFEEDSFDKYLLLLELYNIPEDFQNPTCHAQNAFENVTQEHSIVVTGPIPSPVVNVTVRAMTSRKIEVEWETTIEHEYLNVTYIVTLSDVNGRYRREEEVALNRCVIRNLTESTKYRIYVVAVTPEGLRSSESDVISVVTEKSLPKPTLHTLFWNDTVIALNWFTNSSTAPDLFKVFYKRKTDTDFRVRKAFPPTSTMLLQDLRKRSTYDIKVMAVYGRYDVASDVITVETIPENFFLENRRPTPPADAFLMVNKTSMTVRWLPPHPEYMTHIRQYRLDIYQGGVLQRHLTDNRGRNYTLTDFDDTQEATVYLTAVNNAGASDPILRIYKPLADDDDSRQTGAVGNLRGKPLSSNSILLEWDPPTNKRLARFLLRYRPLEYNDSNIVDKWLGPSYNNYVLTGLSGPESYFISVIPYFNEKVGNDSSIVVRTLAGAPVATPQNLTVDRVNYTEIALHWSPPPEPPRTGAITEYIVGYRTADTARDSVQYSNDTKVILGDLLPDTTYYVRVAALTFNETGPYTTWLTATTPPLPVVKEPPAPPIHFTTKQVPYGITLHWQRPERLEVPVNGYIVGYGRFIPEVYREILGANKNQYTIHKLRQNHEYIVSVRAFNNFGESEPVIAVATAGDGKMSIVQLIDNDVDKSDDDIQFDDAPQNVSLELNHGEIPTVNVRWFPPAQLQGQLLGYNVYYKKQGEKRWTVMFADRTTFLVLRNLSFDSTYYVRVNVHYSDGVKAKLSRTAVIKTFSLEDTIHALPTPSITSVFSGTNFLDVNWKPPLKDYLHVIVGFILGFGTRKPNENQAFISASQRSFRIENLKSNTTYLISLAMFNEHGKSAKSIVNATTSAV</sequence>
<dbReference type="InterPro" id="IPR007110">
    <property type="entry name" value="Ig-like_dom"/>
</dbReference>
<feature type="domain" description="Fibronectin type-III" evidence="4">
    <location>
        <begin position="236"/>
        <end position="330"/>
    </location>
</feature>
<dbReference type="Pfam" id="PF00041">
    <property type="entry name" value="fn3"/>
    <property type="match status" value="7"/>
</dbReference>
<evidence type="ECO:0000313" key="5">
    <source>
        <dbReference type="EnsemblMetazoa" id="G8120.1:cds"/>
    </source>
</evidence>
<name>A0A8W8P169_MAGGI</name>
<keyword evidence="6" id="KW-1185">Reference proteome</keyword>
<keyword evidence="1" id="KW-0677">Repeat</keyword>
<feature type="signal peptide" evidence="2">
    <location>
        <begin position="1"/>
        <end position="17"/>
    </location>
</feature>
<keyword evidence="2" id="KW-0732">Signal</keyword>
<dbReference type="PROSITE" id="PS50853">
    <property type="entry name" value="FN3"/>
    <property type="match status" value="11"/>
</dbReference>
<evidence type="ECO:0000259" key="4">
    <source>
        <dbReference type="PROSITE" id="PS50853"/>
    </source>
</evidence>
<feature type="domain" description="Fibronectin type-III" evidence="4">
    <location>
        <begin position="1138"/>
        <end position="1232"/>
    </location>
</feature>
<evidence type="ECO:0000256" key="1">
    <source>
        <dbReference type="ARBA" id="ARBA00022737"/>
    </source>
</evidence>
<protein>
    <recommendedName>
        <fullName evidence="7">Neogenin</fullName>
    </recommendedName>
</protein>
<dbReference type="PANTHER" id="PTHR46708:SF2">
    <property type="entry name" value="FIBRONECTIN TYPE-III DOMAIN-CONTAINING PROTEIN"/>
    <property type="match status" value="1"/>
</dbReference>
<dbReference type="SMART" id="SM00060">
    <property type="entry name" value="FN3"/>
    <property type="match status" value="11"/>
</dbReference>
<dbReference type="SUPFAM" id="SSF48726">
    <property type="entry name" value="Immunoglobulin"/>
    <property type="match status" value="1"/>
</dbReference>
<feature type="domain" description="Fibronectin type-III" evidence="4">
    <location>
        <begin position="1022"/>
        <end position="1113"/>
    </location>
</feature>
<dbReference type="FunFam" id="2.60.40.10:FF:000028">
    <property type="entry name" value="Neuronal cell adhesion molecule"/>
    <property type="match status" value="1"/>
</dbReference>
<feature type="domain" description="Fibronectin type-III" evidence="4">
    <location>
        <begin position="1239"/>
        <end position="1331"/>
    </location>
</feature>
<dbReference type="Gene3D" id="2.60.40.10">
    <property type="entry name" value="Immunoglobulins"/>
    <property type="match status" value="11"/>
</dbReference>
<dbReference type="Proteomes" id="UP000005408">
    <property type="component" value="Unassembled WGS sequence"/>
</dbReference>
<dbReference type="InterPro" id="IPR036179">
    <property type="entry name" value="Ig-like_dom_sf"/>
</dbReference>
<feature type="domain" description="Fibronectin type-III" evidence="4">
    <location>
        <begin position="350"/>
        <end position="440"/>
    </location>
</feature>
<dbReference type="EnsemblMetazoa" id="G8120.1">
    <property type="protein sequence ID" value="G8120.1:cds"/>
    <property type="gene ID" value="G8120"/>
</dbReference>
<feature type="domain" description="Fibronectin type-III" evidence="4">
    <location>
        <begin position="727"/>
        <end position="820"/>
    </location>
</feature>
<proteinExistence type="predicted"/>
<evidence type="ECO:0008006" key="7">
    <source>
        <dbReference type="Google" id="ProtNLM"/>
    </source>
</evidence>
<reference evidence="5" key="1">
    <citation type="submission" date="2022-08" db="UniProtKB">
        <authorList>
            <consortium name="EnsemblMetazoa"/>
        </authorList>
    </citation>
    <scope>IDENTIFICATION</scope>
    <source>
        <strain evidence="5">05x7-T-G4-1.051#20</strain>
    </source>
</reference>
<evidence type="ECO:0000256" key="2">
    <source>
        <dbReference type="SAM" id="SignalP"/>
    </source>
</evidence>
<feature type="domain" description="Fibronectin type-III" evidence="4">
    <location>
        <begin position="828"/>
        <end position="920"/>
    </location>
</feature>
<accession>A0A8W8P169</accession>
<dbReference type="InterPro" id="IPR036116">
    <property type="entry name" value="FN3_sf"/>
</dbReference>